<comment type="caution">
    <text evidence="2">The sequence shown here is derived from an EMBL/GenBank/DDBJ whole genome shotgun (WGS) entry which is preliminary data.</text>
</comment>
<protein>
    <submittedName>
        <fullName evidence="2">Uncharacterized protein</fullName>
    </submittedName>
</protein>
<dbReference type="EMBL" id="SGWQ01000002">
    <property type="protein sequence ID" value="RZS43060.1"/>
    <property type="molecule type" value="Genomic_DNA"/>
</dbReference>
<evidence type="ECO:0000313" key="3">
    <source>
        <dbReference type="Proteomes" id="UP000294257"/>
    </source>
</evidence>
<dbReference type="AlphaFoldDB" id="A0A4Q7L2X4"/>
<feature type="transmembrane region" description="Helical" evidence="1">
    <location>
        <begin position="39"/>
        <end position="60"/>
    </location>
</feature>
<dbReference type="Proteomes" id="UP000294257">
    <property type="component" value="Unassembled WGS sequence"/>
</dbReference>
<organism evidence="2 3">
    <name type="scientific">Herbihabitans rhizosphaerae</name>
    <dbReference type="NCBI Taxonomy" id="1872711"/>
    <lineage>
        <taxon>Bacteria</taxon>
        <taxon>Bacillati</taxon>
        <taxon>Actinomycetota</taxon>
        <taxon>Actinomycetes</taxon>
        <taxon>Pseudonocardiales</taxon>
        <taxon>Pseudonocardiaceae</taxon>
        <taxon>Herbihabitans</taxon>
    </lineage>
</organism>
<proteinExistence type="predicted"/>
<evidence type="ECO:0000313" key="2">
    <source>
        <dbReference type="EMBL" id="RZS43060.1"/>
    </source>
</evidence>
<accession>A0A4Q7L2X4</accession>
<name>A0A4Q7L2X4_9PSEU</name>
<reference evidence="2 3" key="1">
    <citation type="submission" date="2019-02" db="EMBL/GenBank/DDBJ databases">
        <title>Genomic Encyclopedia of Type Strains, Phase IV (KMG-IV): sequencing the most valuable type-strain genomes for metagenomic binning, comparative biology and taxonomic classification.</title>
        <authorList>
            <person name="Goeker M."/>
        </authorList>
    </citation>
    <scope>NUCLEOTIDE SEQUENCE [LARGE SCALE GENOMIC DNA]</scope>
    <source>
        <strain evidence="2 3">DSM 101727</strain>
    </source>
</reference>
<keyword evidence="3" id="KW-1185">Reference proteome</keyword>
<sequence length="89" mass="9552">MGRKRAVRILEPLLLLAAVGVAYVGQVRGQASWHWLAGGLLAALIAAWSISGSGASWDAVGRHVPVYLDQFTVVTVCLVHTSRPGRPRH</sequence>
<keyword evidence="1" id="KW-0812">Transmembrane</keyword>
<keyword evidence="1" id="KW-1133">Transmembrane helix</keyword>
<keyword evidence="1" id="KW-0472">Membrane</keyword>
<gene>
    <name evidence="2" type="ORF">EV193_10236</name>
</gene>
<evidence type="ECO:0000256" key="1">
    <source>
        <dbReference type="SAM" id="Phobius"/>
    </source>
</evidence>